<evidence type="ECO:0000256" key="6">
    <source>
        <dbReference type="SAM" id="Phobius"/>
    </source>
</evidence>
<keyword evidence="3 6" id="KW-1133">Transmembrane helix</keyword>
<dbReference type="PANTHER" id="PTHR10806:SF6">
    <property type="entry name" value="SIGNAL PEPTIDASE COMPLEX CATALYTIC SUBUNIT SEC11"/>
    <property type="match status" value="1"/>
</dbReference>
<protein>
    <recommendedName>
        <fullName evidence="5">Signal peptidase I</fullName>
        <ecNumber evidence="5">3.4.21.89</ecNumber>
    </recommendedName>
</protein>
<comment type="subcellular location">
    <subcellularLocation>
        <location evidence="1">Membrane</location>
    </subcellularLocation>
</comment>
<dbReference type="NCBIfam" id="TIGR02228">
    <property type="entry name" value="sigpep_I_arch"/>
    <property type="match status" value="1"/>
</dbReference>
<keyword evidence="4 6" id="KW-0472">Membrane</keyword>
<dbReference type="InterPro" id="IPR036286">
    <property type="entry name" value="LexA/Signal_pep-like_sf"/>
</dbReference>
<feature type="transmembrane region" description="Helical" evidence="6">
    <location>
        <begin position="20"/>
        <end position="39"/>
    </location>
</feature>
<dbReference type="SUPFAM" id="SSF51306">
    <property type="entry name" value="LexA/Signal peptidase"/>
    <property type="match status" value="1"/>
</dbReference>
<dbReference type="RefSeq" id="WP_191699599.1">
    <property type="nucleotide sequence ID" value="NZ_JACSPZ010000003.1"/>
</dbReference>
<organism evidence="7 8">
    <name type="scientific">Solibacillus faecavium</name>
    <dbReference type="NCBI Taxonomy" id="2762221"/>
    <lineage>
        <taxon>Bacteria</taxon>
        <taxon>Bacillati</taxon>
        <taxon>Bacillota</taxon>
        <taxon>Bacilli</taxon>
        <taxon>Bacillales</taxon>
        <taxon>Caryophanaceae</taxon>
        <taxon>Solibacillus</taxon>
    </lineage>
</organism>
<dbReference type="Proteomes" id="UP000619101">
    <property type="component" value="Unassembled WGS sequence"/>
</dbReference>
<name>A0ABR8XXE0_9BACL</name>
<dbReference type="NCBIfam" id="NF046067">
    <property type="entry name" value="SigPepSipWBacil"/>
    <property type="match status" value="1"/>
</dbReference>
<evidence type="ECO:0000313" key="8">
    <source>
        <dbReference type="Proteomes" id="UP000619101"/>
    </source>
</evidence>
<dbReference type="PRINTS" id="PR00728">
    <property type="entry name" value="SIGNALPTASE"/>
</dbReference>
<gene>
    <name evidence="7" type="ORF">H9635_07645</name>
</gene>
<evidence type="ECO:0000313" key="7">
    <source>
        <dbReference type="EMBL" id="MBD8036612.1"/>
    </source>
</evidence>
<dbReference type="EC" id="3.4.21.89" evidence="5"/>
<dbReference type="PANTHER" id="PTHR10806">
    <property type="entry name" value="SIGNAL PEPTIDASE COMPLEX CATALYTIC SUBUNIT SEC11"/>
    <property type="match status" value="1"/>
</dbReference>
<evidence type="ECO:0000256" key="3">
    <source>
        <dbReference type="ARBA" id="ARBA00022989"/>
    </source>
</evidence>
<evidence type="ECO:0000256" key="4">
    <source>
        <dbReference type="ARBA" id="ARBA00023136"/>
    </source>
</evidence>
<dbReference type="CDD" id="cd06530">
    <property type="entry name" value="S26_SPase_I"/>
    <property type="match status" value="1"/>
</dbReference>
<dbReference type="InterPro" id="IPR001733">
    <property type="entry name" value="Peptidase_S26B"/>
</dbReference>
<dbReference type="GO" id="GO:0009003">
    <property type="term" value="F:signal peptidase activity"/>
    <property type="evidence" value="ECO:0007669"/>
    <property type="project" value="UniProtKB-EC"/>
</dbReference>
<keyword evidence="7" id="KW-0378">Hydrolase</keyword>
<accession>A0ABR8XXE0</accession>
<evidence type="ECO:0000256" key="1">
    <source>
        <dbReference type="ARBA" id="ARBA00004370"/>
    </source>
</evidence>
<evidence type="ECO:0000256" key="2">
    <source>
        <dbReference type="ARBA" id="ARBA00022692"/>
    </source>
</evidence>
<evidence type="ECO:0000256" key="5">
    <source>
        <dbReference type="NCBIfam" id="TIGR02228"/>
    </source>
</evidence>
<keyword evidence="8" id="KW-1185">Reference proteome</keyword>
<sequence length="204" mass="22453">MRSIRNKAKNSKIMKWVNNIVTAILMTLLISVAFIVVISKASGGEPQFFGYQLKTVLSGSMEPDIQTGSIIAVKLAEDKTSYKAGDVITFQEAEDFLVTHRITEVVSNGDSVLYRTKGDNNNAEDMNPVMAENVVAQYTGFTLPYVGYFNNFASSKNGAFLLIIPGLLLLLYSAFTLWKALALIEIPLRKQDEVIAEDNAKSTS</sequence>
<comment type="caution">
    <text evidence="7">The sequence shown here is derived from an EMBL/GenBank/DDBJ whole genome shotgun (WGS) entry which is preliminary data.</text>
</comment>
<dbReference type="InterPro" id="IPR019533">
    <property type="entry name" value="Peptidase_S26"/>
</dbReference>
<dbReference type="EMBL" id="JACSPZ010000003">
    <property type="protein sequence ID" value="MBD8036612.1"/>
    <property type="molecule type" value="Genomic_DNA"/>
</dbReference>
<keyword evidence="2 6" id="KW-0812">Transmembrane</keyword>
<feature type="transmembrane region" description="Helical" evidence="6">
    <location>
        <begin position="159"/>
        <end position="181"/>
    </location>
</feature>
<proteinExistence type="predicted"/>
<reference evidence="7 8" key="1">
    <citation type="submission" date="2020-08" db="EMBL/GenBank/DDBJ databases">
        <title>A Genomic Blueprint of the Chicken Gut Microbiome.</title>
        <authorList>
            <person name="Gilroy R."/>
            <person name="Ravi A."/>
            <person name="Getino M."/>
            <person name="Pursley I."/>
            <person name="Horton D.L."/>
            <person name="Alikhan N.-F."/>
            <person name="Baker D."/>
            <person name="Gharbi K."/>
            <person name="Hall N."/>
            <person name="Watson M."/>
            <person name="Adriaenssens E.M."/>
            <person name="Foster-Nyarko E."/>
            <person name="Jarju S."/>
            <person name="Secka A."/>
            <person name="Antonio M."/>
            <person name="Oren A."/>
            <person name="Chaudhuri R."/>
            <person name="La Ragione R.M."/>
            <person name="Hildebrand F."/>
            <person name="Pallen M.J."/>
        </authorList>
    </citation>
    <scope>NUCLEOTIDE SEQUENCE [LARGE SCALE GENOMIC DNA]</scope>
    <source>
        <strain evidence="7 8">A46</strain>
    </source>
</reference>